<evidence type="ECO:0000256" key="1">
    <source>
        <dbReference type="SAM" id="SignalP"/>
    </source>
</evidence>
<feature type="chain" id="PRO_5020458355" evidence="1">
    <location>
        <begin position="22"/>
        <end position="90"/>
    </location>
</feature>
<reference evidence="3 4" key="1">
    <citation type="submission" date="2019-03" db="EMBL/GenBank/DDBJ databases">
        <title>Genomic Encyclopedia of Archaeal and Bacterial Type Strains, Phase II (KMG-II): from individual species to whole genera.</title>
        <authorList>
            <person name="Goeker M."/>
        </authorList>
    </citation>
    <scope>NUCLEOTIDE SEQUENCE [LARGE SCALE GENOMIC DNA]</scope>
    <source>
        <strain evidence="3 4">DSM 27697</strain>
    </source>
</reference>
<evidence type="ECO:0000313" key="4">
    <source>
        <dbReference type="Proteomes" id="UP000294546"/>
    </source>
</evidence>
<dbReference type="GO" id="GO:0003677">
    <property type="term" value="F:DNA binding"/>
    <property type="evidence" value="ECO:0007669"/>
    <property type="project" value="InterPro"/>
</dbReference>
<feature type="signal peptide" evidence="1">
    <location>
        <begin position="1"/>
        <end position="21"/>
    </location>
</feature>
<evidence type="ECO:0000313" key="3">
    <source>
        <dbReference type="EMBL" id="TCK03033.1"/>
    </source>
</evidence>
<dbReference type="SMART" id="SM00278">
    <property type="entry name" value="HhH1"/>
    <property type="match status" value="2"/>
</dbReference>
<name>A0A4R1G8V0_9GAMM</name>
<keyword evidence="4" id="KW-1185">Reference proteome</keyword>
<dbReference type="Proteomes" id="UP000294546">
    <property type="component" value="Unassembled WGS sequence"/>
</dbReference>
<dbReference type="GO" id="GO:0015627">
    <property type="term" value="C:type II protein secretion system complex"/>
    <property type="evidence" value="ECO:0007669"/>
    <property type="project" value="TreeGrafter"/>
</dbReference>
<comment type="caution">
    <text evidence="3">The sequence shown here is derived from an EMBL/GenBank/DDBJ whole genome shotgun (WGS) entry which is preliminary data.</text>
</comment>
<dbReference type="Gene3D" id="1.10.150.320">
    <property type="entry name" value="Photosystem II 12 kDa extrinsic protein"/>
    <property type="match status" value="1"/>
</dbReference>
<dbReference type="InterPro" id="IPR003583">
    <property type="entry name" value="Hlx-hairpin-Hlx_DNA-bd_motif"/>
</dbReference>
<dbReference type="Pfam" id="PF12836">
    <property type="entry name" value="HHH_3"/>
    <property type="match status" value="1"/>
</dbReference>
<feature type="domain" description="Helix-hairpin-helix DNA-binding motif class 1" evidence="2">
    <location>
        <begin position="31"/>
        <end position="50"/>
    </location>
</feature>
<proteinExistence type="predicted"/>
<dbReference type="SUPFAM" id="SSF47781">
    <property type="entry name" value="RuvA domain 2-like"/>
    <property type="match status" value="1"/>
</dbReference>
<dbReference type="PANTHER" id="PTHR21180:SF32">
    <property type="entry name" value="ENDONUCLEASE_EXONUCLEASE_PHOSPHATASE FAMILY DOMAIN-CONTAINING PROTEIN 1"/>
    <property type="match status" value="1"/>
</dbReference>
<dbReference type="EMBL" id="SMFU01000013">
    <property type="protein sequence ID" value="TCK03033.1"/>
    <property type="molecule type" value="Genomic_DNA"/>
</dbReference>
<accession>A0A4R1G8V0</accession>
<dbReference type="AlphaFoldDB" id="A0A4R1G8V0"/>
<feature type="domain" description="Helix-hairpin-helix DNA-binding motif class 1" evidence="2">
    <location>
        <begin position="61"/>
        <end position="80"/>
    </location>
</feature>
<dbReference type="InterPro" id="IPR010994">
    <property type="entry name" value="RuvA_2-like"/>
</dbReference>
<sequence length="90" mass="9502">MRKILKALTLALCFFSPLAFAVDINSASVDQLASSLEGIGPSKAAAIIEYRDEFGPFVSVDQLMEVNGIGPATVEKNRDQITLGAGDSAE</sequence>
<dbReference type="NCBIfam" id="TIGR00426">
    <property type="entry name" value="competence protein ComEA helix-hairpin-helix repeat region"/>
    <property type="match status" value="1"/>
</dbReference>
<dbReference type="InterPro" id="IPR004509">
    <property type="entry name" value="Competence_ComEA_HhH"/>
</dbReference>
<dbReference type="OrthoDB" id="7510573at2"/>
<gene>
    <name evidence="3" type="ORF">CLV83_4091</name>
</gene>
<dbReference type="GO" id="GO:0006281">
    <property type="term" value="P:DNA repair"/>
    <property type="evidence" value="ECO:0007669"/>
    <property type="project" value="InterPro"/>
</dbReference>
<dbReference type="RefSeq" id="WP_132297004.1">
    <property type="nucleotide sequence ID" value="NZ_SMFU01000013.1"/>
</dbReference>
<evidence type="ECO:0000259" key="2">
    <source>
        <dbReference type="SMART" id="SM00278"/>
    </source>
</evidence>
<protein>
    <submittedName>
        <fullName evidence="3">Competence protein ComEA</fullName>
    </submittedName>
</protein>
<dbReference type="GO" id="GO:0015628">
    <property type="term" value="P:protein secretion by the type II secretion system"/>
    <property type="evidence" value="ECO:0007669"/>
    <property type="project" value="TreeGrafter"/>
</dbReference>
<keyword evidence="1" id="KW-0732">Signal</keyword>
<dbReference type="InterPro" id="IPR051675">
    <property type="entry name" value="Endo/Exo/Phosphatase_dom_1"/>
</dbReference>
<dbReference type="PANTHER" id="PTHR21180">
    <property type="entry name" value="ENDONUCLEASE/EXONUCLEASE/PHOSPHATASE FAMILY DOMAIN-CONTAINING PROTEIN 1"/>
    <property type="match status" value="1"/>
</dbReference>
<organism evidence="3 4">
    <name type="scientific">Marinobacterium mangrovicola</name>
    <dbReference type="NCBI Taxonomy" id="1476959"/>
    <lineage>
        <taxon>Bacteria</taxon>
        <taxon>Pseudomonadati</taxon>
        <taxon>Pseudomonadota</taxon>
        <taxon>Gammaproteobacteria</taxon>
        <taxon>Oceanospirillales</taxon>
        <taxon>Oceanospirillaceae</taxon>
        <taxon>Marinobacterium</taxon>
    </lineage>
</organism>